<dbReference type="PANTHER" id="PTHR37422">
    <property type="entry name" value="TEICHURONIC ACID BIOSYNTHESIS PROTEIN TUAE"/>
    <property type="match status" value="1"/>
</dbReference>
<feature type="transmembrane region" description="Helical" evidence="6">
    <location>
        <begin position="333"/>
        <end position="355"/>
    </location>
</feature>
<dbReference type="InterPro" id="IPR051533">
    <property type="entry name" value="WaaL-like"/>
</dbReference>
<feature type="transmembrane region" description="Helical" evidence="6">
    <location>
        <begin position="134"/>
        <end position="154"/>
    </location>
</feature>
<dbReference type="PANTHER" id="PTHR37422:SF23">
    <property type="entry name" value="TEICHURONIC ACID BIOSYNTHESIS PROTEIN TUAE"/>
    <property type="match status" value="1"/>
</dbReference>
<accession>A0AAU7CLX0</accession>
<keyword evidence="8" id="KW-0436">Ligase</keyword>
<feature type="transmembrane region" description="Helical" evidence="6">
    <location>
        <begin position="161"/>
        <end position="181"/>
    </location>
</feature>
<feature type="transmembrane region" description="Helical" evidence="6">
    <location>
        <begin position="34"/>
        <end position="52"/>
    </location>
</feature>
<keyword evidence="3 6" id="KW-1133">Transmembrane helix</keyword>
<evidence type="ECO:0000256" key="5">
    <source>
        <dbReference type="SAM" id="Coils"/>
    </source>
</evidence>
<name>A0AAU7CLX0_9BACT</name>
<feature type="domain" description="O-antigen ligase-related" evidence="7">
    <location>
        <begin position="247"/>
        <end position="385"/>
    </location>
</feature>
<feature type="coiled-coil region" evidence="5">
    <location>
        <begin position="516"/>
        <end position="579"/>
    </location>
</feature>
<keyword evidence="5" id="KW-0175">Coiled coil</keyword>
<keyword evidence="2 6" id="KW-0812">Transmembrane</keyword>
<dbReference type="GO" id="GO:0016874">
    <property type="term" value="F:ligase activity"/>
    <property type="evidence" value="ECO:0007669"/>
    <property type="project" value="UniProtKB-KW"/>
</dbReference>
<dbReference type="InterPro" id="IPR011990">
    <property type="entry name" value="TPR-like_helical_dom_sf"/>
</dbReference>
<evidence type="ECO:0000256" key="2">
    <source>
        <dbReference type="ARBA" id="ARBA00022692"/>
    </source>
</evidence>
<evidence type="ECO:0000256" key="1">
    <source>
        <dbReference type="ARBA" id="ARBA00004141"/>
    </source>
</evidence>
<keyword evidence="4 6" id="KW-0472">Membrane</keyword>
<organism evidence="8">
    <name type="scientific">Singulisphaera sp. Ch08</name>
    <dbReference type="NCBI Taxonomy" id="3120278"/>
    <lineage>
        <taxon>Bacteria</taxon>
        <taxon>Pseudomonadati</taxon>
        <taxon>Planctomycetota</taxon>
        <taxon>Planctomycetia</taxon>
        <taxon>Isosphaerales</taxon>
        <taxon>Isosphaeraceae</taxon>
        <taxon>Singulisphaera</taxon>
    </lineage>
</organism>
<gene>
    <name evidence="8" type="ORF">V5E97_08795</name>
</gene>
<evidence type="ECO:0000256" key="3">
    <source>
        <dbReference type="ARBA" id="ARBA00022989"/>
    </source>
</evidence>
<dbReference type="GO" id="GO:0016020">
    <property type="term" value="C:membrane"/>
    <property type="evidence" value="ECO:0007669"/>
    <property type="project" value="UniProtKB-SubCell"/>
</dbReference>
<sequence length="849" mass="91895">MLIRRCQYASEAILIAMACLAPWAFGAVEAWAEFVLFLGIFVLAILSLVIRAGTDRTRALICLPSVAMGGLILLAALQATPLSPSILKRISPATVALRADLTPPVAERVSGDEGQPVALPASTISLDPDASRRAAMRLAAGWVLFQAVLGLGLGTASLRRFGIALTANAALLSLFSLIQMLSWNGRIYWVRESPAGGSGPFINHNHLAAYLNLGLGFALTFLMAPRRDTRNGYRQSGDQLWAAYATGLIIVGIVASLARSGFVAMLVATGLVVILLRPQAKKLVLSVGVIGVLVVILLVALGSSTGYQERIASILESGAYADRLMIWQATGRLIPSYAIFGTGLGSFVATTARFFSMERNLIFEHAENEYIEWLLEGGVIGLGLVLAAVAGALVLGWRALKGASSRVDSALICGALFGISSLIVQSLGDFAFHVPAVSVVAVIVGAYLVKLGLEARNISSADQPLPLWRRGSSVLGAIVMLALSTAVLVEGLHLMQIETAMSEAGFYLQGSSKPATGESDADMDELERKLDALERVTRIRPDGADGHWKLGLIFLRLYSTSAEESLRDLEKDKEKLANQASPFWLFSTVHTAPDGKPIPIEDLLEIDHIRLYLVPAARCFLEARRCSPLLPDPHVRLATLDYLLQGGESPSVYANRALRLSGSNLQVLELVQTVALQVGDPDLLARCWKKILTVSPDSTEAIADIAKELYAVDQILSRIIPSGQVALRFAARAYKAPEERPAQELLLRSALKQLGADTSLKPADRFQAEAHIWFLMNDQEQAKTRMEQALSLNPKRTVWRAQLIDWLIGWGRVREAYDQALIGLYYSPNDASMQQAHTRAADARAKTDR</sequence>
<protein>
    <submittedName>
        <fullName evidence="8">O-antigen ligase family protein</fullName>
    </submittedName>
</protein>
<feature type="transmembrane region" description="Helical" evidence="6">
    <location>
        <begin position="474"/>
        <end position="495"/>
    </location>
</feature>
<dbReference type="AlphaFoldDB" id="A0AAU7CLX0"/>
<reference evidence="8" key="1">
    <citation type="submission" date="2024-05" db="EMBL/GenBank/DDBJ databases">
        <title>Planctomycetes of the genus Singulisphaera possess chitinolytic capabilities.</title>
        <authorList>
            <person name="Ivanova A."/>
        </authorList>
    </citation>
    <scope>NUCLEOTIDE SEQUENCE</scope>
    <source>
        <strain evidence="8">Ch08T</strain>
    </source>
</reference>
<dbReference type="RefSeq" id="WP_406698969.1">
    <property type="nucleotide sequence ID" value="NZ_CP155447.1"/>
</dbReference>
<feature type="transmembrane region" description="Helical" evidence="6">
    <location>
        <begin position="244"/>
        <end position="277"/>
    </location>
</feature>
<feature type="transmembrane region" description="Helical" evidence="6">
    <location>
        <begin position="12"/>
        <end position="28"/>
    </location>
</feature>
<feature type="transmembrane region" description="Helical" evidence="6">
    <location>
        <begin position="407"/>
        <end position="424"/>
    </location>
</feature>
<feature type="transmembrane region" description="Helical" evidence="6">
    <location>
        <begin position="207"/>
        <end position="224"/>
    </location>
</feature>
<comment type="subcellular location">
    <subcellularLocation>
        <location evidence="1">Membrane</location>
        <topology evidence="1">Multi-pass membrane protein</topology>
    </subcellularLocation>
</comment>
<proteinExistence type="predicted"/>
<evidence type="ECO:0000256" key="6">
    <source>
        <dbReference type="SAM" id="Phobius"/>
    </source>
</evidence>
<dbReference type="Pfam" id="PF04932">
    <property type="entry name" value="Wzy_C"/>
    <property type="match status" value="1"/>
</dbReference>
<evidence type="ECO:0000256" key="4">
    <source>
        <dbReference type="ARBA" id="ARBA00023136"/>
    </source>
</evidence>
<feature type="transmembrane region" description="Helical" evidence="6">
    <location>
        <begin position="430"/>
        <end position="453"/>
    </location>
</feature>
<evidence type="ECO:0000313" key="8">
    <source>
        <dbReference type="EMBL" id="XBH06117.1"/>
    </source>
</evidence>
<feature type="transmembrane region" description="Helical" evidence="6">
    <location>
        <begin position="375"/>
        <end position="395"/>
    </location>
</feature>
<evidence type="ECO:0000259" key="7">
    <source>
        <dbReference type="Pfam" id="PF04932"/>
    </source>
</evidence>
<dbReference type="Gene3D" id="1.25.40.10">
    <property type="entry name" value="Tetratricopeptide repeat domain"/>
    <property type="match status" value="1"/>
</dbReference>
<dbReference type="EMBL" id="CP155447">
    <property type="protein sequence ID" value="XBH06117.1"/>
    <property type="molecule type" value="Genomic_DNA"/>
</dbReference>
<feature type="transmembrane region" description="Helical" evidence="6">
    <location>
        <begin position="283"/>
        <end position="301"/>
    </location>
</feature>
<dbReference type="InterPro" id="IPR007016">
    <property type="entry name" value="O-antigen_ligase-rel_domated"/>
</dbReference>
<feature type="transmembrane region" description="Helical" evidence="6">
    <location>
        <begin position="59"/>
        <end position="79"/>
    </location>
</feature>
<dbReference type="SUPFAM" id="SSF48452">
    <property type="entry name" value="TPR-like"/>
    <property type="match status" value="1"/>
</dbReference>